<dbReference type="PANTHER" id="PTHR42060:SF1">
    <property type="entry name" value="NHL REPEAT-CONTAINING PROTEIN"/>
    <property type="match status" value="1"/>
</dbReference>
<evidence type="ECO:0000256" key="1">
    <source>
        <dbReference type="SAM" id="SignalP"/>
    </source>
</evidence>
<keyword evidence="1" id="KW-0732">Signal</keyword>
<reference evidence="3 4" key="1">
    <citation type="submission" date="2016-03" db="EMBL/GenBank/DDBJ databases">
        <authorList>
            <person name="Ploux O."/>
        </authorList>
    </citation>
    <scope>NUCLEOTIDE SEQUENCE [LARGE SCALE GENOMIC DNA]</scope>
    <source>
        <strain evidence="3 4">UAMH 11012</strain>
    </source>
</reference>
<gene>
    <name evidence="3" type="ORF">PAC_06178</name>
</gene>
<feature type="domain" description="SMP-30/Gluconolactonase/LRE-like region" evidence="2">
    <location>
        <begin position="199"/>
        <end position="307"/>
    </location>
</feature>
<dbReference type="AlphaFoldDB" id="A0A1L7WU66"/>
<evidence type="ECO:0000313" key="4">
    <source>
        <dbReference type="Proteomes" id="UP000184330"/>
    </source>
</evidence>
<organism evidence="3 4">
    <name type="scientific">Phialocephala subalpina</name>
    <dbReference type="NCBI Taxonomy" id="576137"/>
    <lineage>
        <taxon>Eukaryota</taxon>
        <taxon>Fungi</taxon>
        <taxon>Dikarya</taxon>
        <taxon>Ascomycota</taxon>
        <taxon>Pezizomycotina</taxon>
        <taxon>Leotiomycetes</taxon>
        <taxon>Helotiales</taxon>
        <taxon>Mollisiaceae</taxon>
        <taxon>Phialocephala</taxon>
        <taxon>Phialocephala fortinii species complex</taxon>
    </lineage>
</organism>
<proteinExistence type="predicted"/>
<dbReference type="OrthoDB" id="9977941at2759"/>
<name>A0A1L7WU66_9HELO</name>
<dbReference type="EMBL" id="FJOG01000007">
    <property type="protein sequence ID" value="CZR56290.1"/>
    <property type="molecule type" value="Genomic_DNA"/>
</dbReference>
<evidence type="ECO:0000259" key="2">
    <source>
        <dbReference type="Pfam" id="PF08450"/>
    </source>
</evidence>
<sequence>MFVSIVFGLLFAPLLLEASPILPRSTPIRNIFTFPNNTFIENIRVRSNSDLLLTSMSVTTLFSIDPTVSTPNPSVLYTFPNATGLAGITETTPDVFAIVSVTWDLVNTRAILGTLVVWTINLQSATPIVHRIANVTNSTSFNGIASIPQSPHLVLTADSAIGAVWRVNLPTGKYGIAFSDPLFEPISTAQGLNLGINGLKIKDSYLYFTNSAYGIFGRVAIDSYGNKLSSVEVIANITNSDTTGAHYDDFALDKEGNAWIATHPEYVVKVAPDGEQSLISNETLLLNPTSAAFGRGSKKERKMLYVTNGGLFAGNDLVDEGVVAVDTAYF</sequence>
<dbReference type="Pfam" id="PF08450">
    <property type="entry name" value="SGL"/>
    <property type="match status" value="1"/>
</dbReference>
<dbReference type="SUPFAM" id="SSF63829">
    <property type="entry name" value="Calcium-dependent phosphotriesterase"/>
    <property type="match status" value="1"/>
</dbReference>
<keyword evidence="4" id="KW-1185">Reference proteome</keyword>
<feature type="chain" id="PRO_5012295688" description="SMP-30/Gluconolactonase/LRE-like region domain-containing protein" evidence="1">
    <location>
        <begin position="19"/>
        <end position="330"/>
    </location>
</feature>
<dbReference type="Gene3D" id="2.120.10.30">
    <property type="entry name" value="TolB, C-terminal domain"/>
    <property type="match status" value="1"/>
</dbReference>
<accession>A0A1L7WU66</accession>
<dbReference type="InterPro" id="IPR052998">
    <property type="entry name" value="Hetero-Diels-Alderase-like"/>
</dbReference>
<dbReference type="Proteomes" id="UP000184330">
    <property type="component" value="Unassembled WGS sequence"/>
</dbReference>
<dbReference type="STRING" id="576137.A0A1L7WU66"/>
<dbReference type="PANTHER" id="PTHR42060">
    <property type="entry name" value="NHL REPEAT-CONTAINING PROTEIN-RELATED"/>
    <property type="match status" value="1"/>
</dbReference>
<feature type="signal peptide" evidence="1">
    <location>
        <begin position="1"/>
        <end position="18"/>
    </location>
</feature>
<protein>
    <recommendedName>
        <fullName evidence="2">SMP-30/Gluconolactonase/LRE-like region domain-containing protein</fullName>
    </recommendedName>
</protein>
<dbReference type="InterPro" id="IPR013658">
    <property type="entry name" value="SGL"/>
</dbReference>
<evidence type="ECO:0000313" key="3">
    <source>
        <dbReference type="EMBL" id="CZR56290.1"/>
    </source>
</evidence>
<dbReference type="InterPro" id="IPR011042">
    <property type="entry name" value="6-blade_b-propeller_TolB-like"/>
</dbReference>